<feature type="compositionally biased region" description="Polar residues" evidence="2">
    <location>
        <begin position="297"/>
        <end position="321"/>
    </location>
</feature>
<dbReference type="Gene3D" id="2.30.29.30">
    <property type="entry name" value="Pleckstrin-homology domain (PH domain)/Phosphotyrosine-binding domain (PTB)"/>
    <property type="match status" value="1"/>
</dbReference>
<dbReference type="Pfam" id="PF00169">
    <property type="entry name" value="PH"/>
    <property type="match status" value="1"/>
</dbReference>
<evidence type="ECO:0000256" key="1">
    <source>
        <dbReference type="ARBA" id="ARBA00023054"/>
    </source>
</evidence>
<dbReference type="PANTHER" id="PTHR21538">
    <property type="entry name" value="ANILLIN/RHOTEKIN RTKN"/>
    <property type="match status" value="1"/>
</dbReference>
<dbReference type="PROSITE" id="PS50003">
    <property type="entry name" value="PH_DOMAIN"/>
    <property type="match status" value="1"/>
</dbReference>
<name>A0A9P0AHM8_BEMTA</name>
<dbReference type="GO" id="GO:0005826">
    <property type="term" value="C:actomyosin contractile ring"/>
    <property type="evidence" value="ECO:0007669"/>
    <property type="project" value="TreeGrafter"/>
</dbReference>
<feature type="region of interest" description="Disordered" evidence="2">
    <location>
        <begin position="297"/>
        <end position="322"/>
    </location>
</feature>
<dbReference type="InterPro" id="IPR012966">
    <property type="entry name" value="AHD"/>
</dbReference>
<dbReference type="AlphaFoldDB" id="A0A9P0AHM8"/>
<dbReference type="SUPFAM" id="SSF50729">
    <property type="entry name" value="PH domain-like"/>
    <property type="match status" value="1"/>
</dbReference>
<dbReference type="GO" id="GO:0000281">
    <property type="term" value="P:mitotic cytokinesis"/>
    <property type="evidence" value="ECO:0007669"/>
    <property type="project" value="TreeGrafter"/>
</dbReference>
<evidence type="ECO:0000313" key="5">
    <source>
        <dbReference type="Proteomes" id="UP001152759"/>
    </source>
</evidence>
<feature type="region of interest" description="Disordered" evidence="2">
    <location>
        <begin position="1"/>
        <end position="86"/>
    </location>
</feature>
<feature type="domain" description="PH" evidence="3">
    <location>
        <begin position="598"/>
        <end position="722"/>
    </location>
</feature>
<evidence type="ECO:0000259" key="3">
    <source>
        <dbReference type="PROSITE" id="PS50003"/>
    </source>
</evidence>
<dbReference type="GO" id="GO:0000915">
    <property type="term" value="P:actomyosin contractile ring assembly"/>
    <property type="evidence" value="ECO:0007669"/>
    <property type="project" value="TreeGrafter"/>
</dbReference>
<accession>A0A9P0AHM8</accession>
<feature type="region of interest" description="Disordered" evidence="2">
    <location>
        <begin position="92"/>
        <end position="111"/>
    </location>
</feature>
<dbReference type="InterPro" id="IPR051364">
    <property type="entry name" value="Cytokinesis/Rho-signaling"/>
</dbReference>
<dbReference type="InterPro" id="IPR037840">
    <property type="entry name" value="PH_Anillin"/>
</dbReference>
<dbReference type="InterPro" id="IPR001849">
    <property type="entry name" value="PH_domain"/>
</dbReference>
<dbReference type="GO" id="GO:0031106">
    <property type="term" value="P:septin ring organization"/>
    <property type="evidence" value="ECO:0007669"/>
    <property type="project" value="TreeGrafter"/>
</dbReference>
<dbReference type="FunFam" id="2.30.29.30:FF:000111">
    <property type="entry name" value="anillin isoform X1"/>
    <property type="match status" value="1"/>
</dbReference>
<dbReference type="KEGG" id="btab:109040732"/>
<evidence type="ECO:0000256" key="2">
    <source>
        <dbReference type="SAM" id="MobiDB-lite"/>
    </source>
</evidence>
<dbReference type="PANTHER" id="PTHR21538:SF23">
    <property type="entry name" value="ANILLIN"/>
    <property type="match status" value="1"/>
</dbReference>
<protein>
    <recommendedName>
        <fullName evidence="3">PH domain-containing protein</fullName>
    </recommendedName>
</protein>
<evidence type="ECO:0000313" key="4">
    <source>
        <dbReference type="EMBL" id="CAH0391791.1"/>
    </source>
</evidence>
<feature type="compositionally biased region" description="Basic and acidic residues" evidence="2">
    <location>
        <begin position="1"/>
        <end position="27"/>
    </location>
</feature>
<dbReference type="SMART" id="SM00233">
    <property type="entry name" value="PH"/>
    <property type="match status" value="1"/>
</dbReference>
<keyword evidence="1" id="KW-0175">Coiled coil</keyword>
<feature type="region of interest" description="Disordered" evidence="2">
    <location>
        <begin position="161"/>
        <end position="182"/>
    </location>
</feature>
<sequence>MTSFSERMRLRAKASRESKDFASEKSFMEGFPKPPSQLPKLFETPNLSTRIPVVTKPQGTEILKPVHNNRPPPVPPKPVPATAKEEGKVPLKEISINNRPPSVPPKPVPATVKEEGKVPLKEISIMNNTLSPPNVFSSVKPVYVSPPKPGHLYPCLSGMEVETDSEALSSEENPSTEERTDCNENLDASISSLSSESSAENFNIVNMDSSVNCTPNTLKRRSDSSSSSIERHSILKEMDAFLENALCSDTSFGPSPAKSICNDSLETSISTSFTYQVGSPVKAVTVQDTVPALSHSVSFSQTRKNSINSPAPARSETTSPNVRAPIAEELHQSEDTSEMSIASQIKKFESLVKAQENIISQAAGALSVCFSSSEFTNSTQRVEAERLLLLASHKKKAILNEIEKLKASQNKYLKPVISNSSLTLSDICLPIKLDLIHRAAKANICHHLVVIVKSNEHVFGTPLFIATAENLLQNSRKTVYVKFPHEITIPNITPDFKVIIEVYDLAVPATPSNGKASSSTKKESSKLWITPKKSKPASKLRKVISRSLLKSSNFKIIGSGVFTLNDVKSSKITLTKMSVPSLLEGTLCFRSNCDVTASVEFRGFLTMFDDISGFGAWHRRWCLLSGNQLLYWKYPEDENTKKPIGSIDLTTCISRNISAASREICARKNTFLMECIRPSKPDDVDSHILTVKGQQTIVRFLLSADTQASRNEWCDNLNQVLSIIHQWN</sequence>
<dbReference type="InterPro" id="IPR011993">
    <property type="entry name" value="PH-like_dom_sf"/>
</dbReference>
<dbReference type="CDD" id="cd01263">
    <property type="entry name" value="PH_anillin"/>
    <property type="match status" value="1"/>
</dbReference>
<proteinExistence type="predicted"/>
<dbReference type="EMBL" id="OU963867">
    <property type="protein sequence ID" value="CAH0391791.1"/>
    <property type="molecule type" value="Genomic_DNA"/>
</dbReference>
<organism evidence="4 5">
    <name type="scientific">Bemisia tabaci</name>
    <name type="common">Sweetpotato whitefly</name>
    <name type="synonym">Aleurodes tabaci</name>
    <dbReference type="NCBI Taxonomy" id="7038"/>
    <lineage>
        <taxon>Eukaryota</taxon>
        <taxon>Metazoa</taxon>
        <taxon>Ecdysozoa</taxon>
        <taxon>Arthropoda</taxon>
        <taxon>Hexapoda</taxon>
        <taxon>Insecta</taxon>
        <taxon>Pterygota</taxon>
        <taxon>Neoptera</taxon>
        <taxon>Paraneoptera</taxon>
        <taxon>Hemiptera</taxon>
        <taxon>Sternorrhyncha</taxon>
        <taxon>Aleyrodoidea</taxon>
        <taxon>Aleyrodidae</taxon>
        <taxon>Aleyrodinae</taxon>
        <taxon>Bemisia</taxon>
    </lineage>
</organism>
<dbReference type="Proteomes" id="UP001152759">
    <property type="component" value="Chromosome 6"/>
</dbReference>
<reference evidence="4" key="1">
    <citation type="submission" date="2021-12" db="EMBL/GenBank/DDBJ databases">
        <authorList>
            <person name="King R."/>
        </authorList>
    </citation>
    <scope>NUCLEOTIDE SEQUENCE</scope>
</reference>
<dbReference type="Pfam" id="PF08174">
    <property type="entry name" value="Anillin"/>
    <property type="match status" value="1"/>
</dbReference>
<keyword evidence="5" id="KW-1185">Reference proteome</keyword>
<gene>
    <name evidence="4" type="ORF">BEMITA_LOCUS10377</name>
</gene>
<feature type="compositionally biased region" description="Pro residues" evidence="2">
    <location>
        <begin position="70"/>
        <end position="79"/>
    </location>
</feature>